<name>A0A8K1CBZ3_PYTOL</name>
<evidence type="ECO:0000256" key="2">
    <source>
        <dbReference type="SAM" id="MobiDB-lite"/>
    </source>
</evidence>
<dbReference type="PANTHER" id="PTHR15696">
    <property type="entry name" value="SMG-7 SUPPRESSOR WITH MORPHOLOGICAL EFFECT ON GENITALIA PROTEIN 7"/>
    <property type="match status" value="1"/>
</dbReference>
<feature type="region of interest" description="Disordered" evidence="2">
    <location>
        <begin position="651"/>
        <end position="685"/>
    </location>
</feature>
<dbReference type="Gene3D" id="3.40.50.11980">
    <property type="match status" value="1"/>
</dbReference>
<keyword evidence="6" id="KW-1185">Reference proteome</keyword>
<evidence type="ECO:0008006" key="7">
    <source>
        <dbReference type="Google" id="ProtNLM"/>
    </source>
</evidence>
<keyword evidence="1" id="KW-0175">Coiled coil</keyword>
<dbReference type="Gene3D" id="1.25.40.10">
    <property type="entry name" value="Tetratricopeptide repeat domain"/>
    <property type="match status" value="1"/>
</dbReference>
<dbReference type="OrthoDB" id="392925at2759"/>
<evidence type="ECO:0000313" key="5">
    <source>
        <dbReference type="EMBL" id="TMW60412.1"/>
    </source>
</evidence>
<gene>
    <name evidence="5" type="ORF">Poli38472_000454</name>
</gene>
<proteinExistence type="predicted"/>
<evidence type="ECO:0000313" key="6">
    <source>
        <dbReference type="Proteomes" id="UP000794436"/>
    </source>
</evidence>
<feature type="compositionally biased region" description="Low complexity" evidence="2">
    <location>
        <begin position="77"/>
        <end position="88"/>
    </location>
</feature>
<dbReference type="PANTHER" id="PTHR15696:SF0">
    <property type="entry name" value="TELOMERASE-BINDING PROTEIN EST1A"/>
    <property type="match status" value="1"/>
</dbReference>
<dbReference type="SUPFAM" id="SSF48452">
    <property type="entry name" value="TPR-like"/>
    <property type="match status" value="1"/>
</dbReference>
<dbReference type="InterPro" id="IPR045153">
    <property type="entry name" value="Est1/Ebs1-like"/>
</dbReference>
<feature type="coiled-coil region" evidence="1">
    <location>
        <begin position="120"/>
        <end position="147"/>
    </location>
</feature>
<dbReference type="InterPro" id="IPR021869">
    <property type="entry name" value="RNase_Zc3h12_NYN"/>
</dbReference>
<dbReference type="GO" id="GO:0070034">
    <property type="term" value="F:telomerase RNA binding"/>
    <property type="evidence" value="ECO:0007669"/>
    <property type="project" value="TreeGrafter"/>
</dbReference>
<dbReference type="GO" id="GO:0005697">
    <property type="term" value="C:telomerase holoenzyme complex"/>
    <property type="evidence" value="ECO:0007669"/>
    <property type="project" value="TreeGrafter"/>
</dbReference>
<dbReference type="GO" id="GO:0000184">
    <property type="term" value="P:nuclear-transcribed mRNA catabolic process, nonsense-mediated decay"/>
    <property type="evidence" value="ECO:0007669"/>
    <property type="project" value="TreeGrafter"/>
</dbReference>
<sequence length="863" mass="98021">MQAREMVGLLDGSRRSRTPRRGGSPRTTPTRRRRRGPVVYERWDDGDDDEKAPTAVPVDRPPVPIVTLPSRGRINRTSSSTEDTNSSDQCDAEECSSIETDEERAVALSELQSVESILAATKLLQRLDRLEVELRHENQAIETELRESFRDTCTELIKRFPWLSLSKKVDERLWQNYRAEFQALESQVAFERSRDQTEEYGSIFNVDSEKCLRTALSSALHAYCSLSEDVRGITMVEKCAQQLTVGRLMHRLNLAQAHILYSLQEHNQRDARSWFMAELYYETARRWTPTEGLPHYHLARVTVLDGRPAEALYHFVRNALSRAPFGNPTQLAELFLQIRNSLNGANEERNVEDKCWDVLDRHILHAAGVFFVHEEPAGYRVDLSVITSSLCVALDTLFHDKSPCFEDRVTRKSMRLMRMACLFIGGSVLQSARKGGDDKFQKEASEVEKKKLHAIALVSAFVGCLVHRLVMALTSPVREFAQKQEALGFFLPIINVALPWLLEQSWEDVAEHASTNRRSLEHLITILRSTLLMEDFATSDGNCCETIFLSEDIEIAGFASLDDPSKRKPHQHIPTLIEAQDVTSNEELEIRIARFFKATQSMSSEHEKRPSVTTIDVNIQDGEDQEQSEDGPGSREDDVDVGEIVEDLENLSTTSGAHSEDSATTSNSPTTSVEQMSDYASPVRTSVSQPERVVVLDAANIAMRHGRQRRFSSRGIKLCAEYFLGRGDRVVAFLPDYCLDRDADGNPRRRRRRDRPTTAPDDPTLLQTMVDSGLIILTPAQDSDDLYCIHYARRHDAFVVTNDLFRDHISDTEGPKSRQNELRTWLMAHRISYTWVGDEFFANPNSSYEKRLTTPLTAQTWHC</sequence>
<feature type="domain" description="DNA/RNA-binding" evidence="3">
    <location>
        <begin position="277"/>
        <end position="562"/>
    </location>
</feature>
<dbReference type="AlphaFoldDB" id="A0A8K1CBZ3"/>
<feature type="region of interest" description="Disordered" evidence="2">
    <location>
        <begin position="600"/>
        <end position="639"/>
    </location>
</feature>
<dbReference type="EMBL" id="SPLM01000108">
    <property type="protein sequence ID" value="TMW60412.1"/>
    <property type="molecule type" value="Genomic_DNA"/>
</dbReference>
<feature type="domain" description="RNase NYN" evidence="4">
    <location>
        <begin position="691"/>
        <end position="850"/>
    </location>
</feature>
<dbReference type="GO" id="GO:0042162">
    <property type="term" value="F:telomeric DNA binding"/>
    <property type="evidence" value="ECO:0007669"/>
    <property type="project" value="TreeGrafter"/>
</dbReference>
<feature type="compositionally biased region" description="Polar residues" evidence="2">
    <location>
        <begin position="651"/>
        <end position="675"/>
    </location>
</feature>
<organism evidence="5 6">
    <name type="scientific">Pythium oligandrum</name>
    <name type="common">Mycoparasitic fungus</name>
    <dbReference type="NCBI Taxonomy" id="41045"/>
    <lineage>
        <taxon>Eukaryota</taxon>
        <taxon>Sar</taxon>
        <taxon>Stramenopiles</taxon>
        <taxon>Oomycota</taxon>
        <taxon>Peronosporomycetes</taxon>
        <taxon>Pythiales</taxon>
        <taxon>Pythiaceae</taxon>
        <taxon>Pythium</taxon>
    </lineage>
</organism>
<dbReference type="Proteomes" id="UP000794436">
    <property type="component" value="Unassembled WGS sequence"/>
</dbReference>
<evidence type="ECO:0000256" key="1">
    <source>
        <dbReference type="SAM" id="Coils"/>
    </source>
</evidence>
<accession>A0A8K1CBZ3</accession>
<comment type="caution">
    <text evidence="5">The sequence shown here is derived from an EMBL/GenBank/DDBJ whole genome shotgun (WGS) entry which is preliminary data.</text>
</comment>
<protein>
    <recommendedName>
        <fullName evidence="7">RNase NYN domain-containing protein</fullName>
    </recommendedName>
</protein>
<dbReference type="InterPro" id="IPR011990">
    <property type="entry name" value="TPR-like_helical_dom_sf"/>
</dbReference>
<dbReference type="Pfam" id="PF10373">
    <property type="entry name" value="EST1_DNA_bind"/>
    <property type="match status" value="1"/>
</dbReference>
<dbReference type="Pfam" id="PF11977">
    <property type="entry name" value="RNase_Zc3h12a"/>
    <property type="match status" value="1"/>
</dbReference>
<evidence type="ECO:0000259" key="4">
    <source>
        <dbReference type="Pfam" id="PF11977"/>
    </source>
</evidence>
<evidence type="ECO:0000259" key="3">
    <source>
        <dbReference type="Pfam" id="PF10373"/>
    </source>
</evidence>
<feature type="region of interest" description="Disordered" evidence="2">
    <location>
        <begin position="1"/>
        <end position="98"/>
    </location>
</feature>
<reference evidence="5" key="1">
    <citation type="submission" date="2019-03" db="EMBL/GenBank/DDBJ databases">
        <title>Long read genome sequence of the mycoparasitic Pythium oligandrum ATCC 38472 isolated from sugarbeet rhizosphere.</title>
        <authorList>
            <person name="Gaulin E."/>
        </authorList>
    </citation>
    <scope>NUCLEOTIDE SEQUENCE</scope>
    <source>
        <strain evidence="5">ATCC 38472_TT</strain>
    </source>
</reference>
<dbReference type="InterPro" id="IPR018834">
    <property type="entry name" value="DNA/RNA-bd_Est1-type"/>
</dbReference>